<evidence type="ECO:0000313" key="5">
    <source>
        <dbReference type="EMBL" id="SDC65582.1"/>
    </source>
</evidence>
<dbReference type="SUPFAM" id="SSF56349">
    <property type="entry name" value="DNA breaking-rejoining enzymes"/>
    <property type="match status" value="1"/>
</dbReference>
<proteinExistence type="predicted"/>
<dbReference type="GO" id="GO:0003677">
    <property type="term" value="F:DNA binding"/>
    <property type="evidence" value="ECO:0007669"/>
    <property type="project" value="UniProtKB-UniRule"/>
</dbReference>
<protein>
    <submittedName>
        <fullName evidence="5">Phage integrase, N-terminal SAM-like domain</fullName>
    </submittedName>
</protein>
<dbReference type="Gene3D" id="1.10.150.130">
    <property type="match status" value="1"/>
</dbReference>
<evidence type="ECO:0000313" key="6">
    <source>
        <dbReference type="Proteomes" id="UP000199501"/>
    </source>
</evidence>
<dbReference type="RefSeq" id="WP_091449563.1">
    <property type="nucleotide sequence ID" value="NZ_FMZZ01000003.1"/>
</dbReference>
<evidence type="ECO:0000256" key="3">
    <source>
        <dbReference type="PROSITE-ProRule" id="PRU01248"/>
    </source>
</evidence>
<dbReference type="OrthoDB" id="4020134at2"/>
<keyword evidence="1 3" id="KW-0238">DNA-binding</keyword>
<keyword evidence="2" id="KW-0233">DNA recombination</keyword>
<dbReference type="SUPFAM" id="SSF47823">
    <property type="entry name" value="lambda integrase-like, N-terminal domain"/>
    <property type="match status" value="1"/>
</dbReference>
<feature type="domain" description="Core-binding (CB)" evidence="4">
    <location>
        <begin position="47"/>
        <end position="136"/>
    </location>
</feature>
<dbReference type="AlphaFoldDB" id="A0A1G6NCU8"/>
<evidence type="ECO:0000256" key="1">
    <source>
        <dbReference type="ARBA" id="ARBA00023125"/>
    </source>
</evidence>
<dbReference type="Proteomes" id="UP000199501">
    <property type="component" value="Unassembled WGS sequence"/>
</dbReference>
<dbReference type="GO" id="GO:0015074">
    <property type="term" value="P:DNA integration"/>
    <property type="evidence" value="ECO:0007669"/>
    <property type="project" value="InterPro"/>
</dbReference>
<dbReference type="PROSITE" id="PS51900">
    <property type="entry name" value="CB"/>
    <property type="match status" value="1"/>
</dbReference>
<organism evidence="5 6">
    <name type="scientific">Actinokineospora iranica</name>
    <dbReference type="NCBI Taxonomy" id="1271860"/>
    <lineage>
        <taxon>Bacteria</taxon>
        <taxon>Bacillati</taxon>
        <taxon>Actinomycetota</taxon>
        <taxon>Actinomycetes</taxon>
        <taxon>Pseudonocardiales</taxon>
        <taxon>Pseudonocardiaceae</taxon>
        <taxon>Actinokineospora</taxon>
    </lineage>
</organism>
<dbReference type="GO" id="GO:0006310">
    <property type="term" value="P:DNA recombination"/>
    <property type="evidence" value="ECO:0007669"/>
    <property type="project" value="UniProtKB-KW"/>
</dbReference>
<keyword evidence="6" id="KW-1185">Reference proteome</keyword>
<dbReference type="STRING" id="1271860.SAMN05216174_103300"/>
<sequence>MSDEWMLFWVGVRLRSLGGDGVWADLPEREELLGFRDRQPILVGPDYRVDPRLSEFFRRSRFAVKARGTQESYVLDYRLLFTFLRQRGRNWDQITSEDLESYEYWRRRDRYNPGRIGGAKWGRELAAFRLLYDWAVKHKHMAGSPVVMRRKQLPDGSSVEVPELAPTDTRSYNVKWLTPRAYRMWRDVGLRGYTADNLPDVRWRGRNDGRDAAFADFVLSSGLRRREAGCLLLVELPDTTVVQRYYPAQVAKEVAKREGRFYYVGRGALKAVQAYRLSTRAAAVARAQRAGVYEALPVRKVVQDVSGRGRVRWVDERGRPGAAMLDNLDDLDRLDLYYEGEHGLEPMAVWLTESGTPMRYRSWNRVFGLANARCAAQGLGLFCSPHMLRHSYALQMLISLHYALDRRLGLSPADRKYYEQVYGNVWSMVRDLLGHASEETTKSVYLEPVRGLQLDTLLNDVGEESADELLTRLAEQTGLVLDVPREIGA</sequence>
<evidence type="ECO:0000259" key="4">
    <source>
        <dbReference type="PROSITE" id="PS51900"/>
    </source>
</evidence>
<reference evidence="6" key="1">
    <citation type="submission" date="2016-10" db="EMBL/GenBank/DDBJ databases">
        <authorList>
            <person name="Varghese N."/>
            <person name="Submissions S."/>
        </authorList>
    </citation>
    <scope>NUCLEOTIDE SEQUENCE [LARGE SCALE GENOMIC DNA]</scope>
    <source>
        <strain evidence="6">IBRC-M 10403</strain>
    </source>
</reference>
<evidence type="ECO:0000256" key="2">
    <source>
        <dbReference type="ARBA" id="ARBA00023172"/>
    </source>
</evidence>
<dbReference type="InterPro" id="IPR044068">
    <property type="entry name" value="CB"/>
</dbReference>
<dbReference type="EMBL" id="FMZZ01000003">
    <property type="protein sequence ID" value="SDC65582.1"/>
    <property type="molecule type" value="Genomic_DNA"/>
</dbReference>
<accession>A0A1G6NCU8</accession>
<dbReference type="InterPro" id="IPR010998">
    <property type="entry name" value="Integrase_recombinase_N"/>
</dbReference>
<gene>
    <name evidence="5" type="ORF">SAMN05216174_103300</name>
</gene>
<dbReference type="InterPro" id="IPR011010">
    <property type="entry name" value="DNA_brk_join_enz"/>
</dbReference>
<dbReference type="Gene3D" id="1.10.443.10">
    <property type="entry name" value="Intergrase catalytic core"/>
    <property type="match status" value="1"/>
</dbReference>
<name>A0A1G6NCU8_9PSEU</name>
<dbReference type="InterPro" id="IPR013762">
    <property type="entry name" value="Integrase-like_cat_sf"/>
</dbReference>